<feature type="domain" description="PKD" evidence="3">
    <location>
        <begin position="3558"/>
        <end position="3646"/>
    </location>
</feature>
<feature type="domain" description="SLH" evidence="6">
    <location>
        <begin position="6824"/>
        <end position="6885"/>
    </location>
</feature>
<dbReference type="KEGG" id="cth:Cthe_1235"/>
<reference evidence="7 8" key="2">
    <citation type="journal article" date="2013" name="Biotechnol. Biofuels">
        <title>Global transcriptome analysis of Clostridium thermocellum ATCC 27405 during growth on dilute acid pretreated Populus and switchgrass.</title>
        <authorList>
            <person name="Wilson C.M."/>
            <person name="Rodriguez M.Jr."/>
            <person name="Johnson C.M."/>
            <person name="Martin S.L."/>
            <person name="Chu T.M."/>
            <person name="Wolfinger R.D."/>
            <person name="Hauser L.J."/>
            <person name="Land M.L."/>
            <person name="Klingeman D.M."/>
            <person name="Syed M.H."/>
            <person name="Ragauskas A.J."/>
            <person name="Tschaplinski T.J."/>
            <person name="Mielenz J.R."/>
            <person name="Brown S.D."/>
        </authorList>
    </citation>
    <scope>NUCLEOTIDE SEQUENCE [LARGE SCALE GENOMIC DNA]</scope>
    <source>
        <strain evidence="8">ATCC 27405 / DSM 1237 / JCM 9322 / NBRC 103400 / NCIMB 10682 / NRRL B-4536 / VPI 7372</strain>
    </source>
</reference>
<dbReference type="SMART" id="SM00060">
    <property type="entry name" value="FN3"/>
    <property type="match status" value="9"/>
</dbReference>
<feature type="domain" description="Fibronectin type-III" evidence="5">
    <location>
        <begin position="604"/>
        <end position="688"/>
    </location>
</feature>
<feature type="domain" description="Fibronectin type-III" evidence="5">
    <location>
        <begin position="6193"/>
        <end position="6276"/>
    </location>
</feature>
<dbReference type="Pfam" id="PF00041">
    <property type="entry name" value="fn3"/>
    <property type="match status" value="4"/>
</dbReference>
<dbReference type="SUPFAM" id="SSF49265">
    <property type="entry name" value="Fibronectin type III"/>
    <property type="match status" value="6"/>
</dbReference>
<feature type="domain" description="Fibronectin type-III" evidence="5">
    <location>
        <begin position="781"/>
        <end position="867"/>
    </location>
</feature>
<dbReference type="PANTHER" id="PTHR46708">
    <property type="entry name" value="TENASCIN"/>
    <property type="match status" value="1"/>
</dbReference>
<feature type="domain" description="Fibronectin type-III" evidence="5">
    <location>
        <begin position="690"/>
        <end position="775"/>
    </location>
</feature>
<dbReference type="PROSITE" id="PS50093">
    <property type="entry name" value="PKD"/>
    <property type="match status" value="2"/>
</dbReference>
<dbReference type="eggNOG" id="COG3210">
    <property type="taxonomic scope" value="Bacteria"/>
</dbReference>
<keyword evidence="2" id="KW-0175">Coiled coil</keyword>
<dbReference type="eggNOG" id="COG2982">
    <property type="taxonomic scope" value="Bacteria"/>
</dbReference>
<evidence type="ECO:0000259" key="5">
    <source>
        <dbReference type="PROSITE" id="PS50853"/>
    </source>
</evidence>
<dbReference type="eggNOG" id="COG3979">
    <property type="taxonomic scope" value="Bacteria"/>
</dbReference>
<dbReference type="eggNOG" id="COG5520">
    <property type="taxonomic scope" value="Bacteria"/>
</dbReference>
<dbReference type="InterPro" id="IPR013783">
    <property type="entry name" value="Ig-like_fold"/>
</dbReference>
<dbReference type="InterPro" id="IPR022409">
    <property type="entry name" value="PKD/Chitinase_dom"/>
</dbReference>
<dbReference type="Pfam" id="PF07705">
    <property type="entry name" value="CARDB"/>
    <property type="match status" value="8"/>
</dbReference>
<dbReference type="Pfam" id="PF02494">
    <property type="entry name" value="HYR"/>
    <property type="match status" value="1"/>
</dbReference>
<proteinExistence type="predicted"/>
<dbReference type="SUPFAM" id="SSF49452">
    <property type="entry name" value="Starch-binding domain-like"/>
    <property type="match status" value="1"/>
</dbReference>
<evidence type="ECO:0000313" key="7">
    <source>
        <dbReference type="EMBL" id="ABN52467.1"/>
    </source>
</evidence>
<evidence type="ECO:0000256" key="2">
    <source>
        <dbReference type="SAM" id="Coils"/>
    </source>
</evidence>
<dbReference type="PROSITE" id="PS51272">
    <property type="entry name" value="SLH"/>
    <property type="match status" value="3"/>
</dbReference>
<dbReference type="eggNOG" id="COG3391">
    <property type="taxonomic scope" value="Bacteria"/>
</dbReference>
<dbReference type="SMART" id="SM00089">
    <property type="entry name" value="PKD"/>
    <property type="match status" value="3"/>
</dbReference>
<feature type="domain" description="SLH" evidence="6">
    <location>
        <begin position="6756"/>
        <end position="6819"/>
    </location>
</feature>
<reference evidence="8" key="1">
    <citation type="submission" date="2007-02" db="EMBL/GenBank/DDBJ databases">
        <title>Complete sequence of Clostridium thermocellum ATCC 27405.</title>
        <authorList>
            <consortium name="US DOE Joint Genome Institute"/>
            <person name="Copeland A."/>
            <person name="Lucas S."/>
            <person name="Lapidus A."/>
            <person name="Barry K."/>
            <person name="Detter J.C."/>
            <person name="Glavina del Rio T."/>
            <person name="Hammon N."/>
            <person name="Israni S."/>
            <person name="Dalin E."/>
            <person name="Tice H."/>
            <person name="Pitluck S."/>
            <person name="Chertkov O."/>
            <person name="Brettin T."/>
            <person name="Bruce D."/>
            <person name="Han C."/>
            <person name="Tapia R."/>
            <person name="Gilna P."/>
            <person name="Schmutz J."/>
            <person name="Larimer F."/>
            <person name="Land M."/>
            <person name="Hauser L."/>
            <person name="Kyrpides N."/>
            <person name="Mikhailova N."/>
            <person name="Wu J.H.D."/>
            <person name="Newcomb M."/>
            <person name="Richardson P."/>
        </authorList>
    </citation>
    <scope>NUCLEOTIDE SEQUENCE [LARGE SCALE GENOMIC DNA]</scope>
    <source>
        <strain evidence="8">ATCC 27405 / DSM 1237 / JCM 9322 / NBRC 103400 / NCIMB 10682 / NRRL B-4536 / VPI 7372</strain>
    </source>
</reference>
<dbReference type="Gene3D" id="2.60.40.1120">
    <property type="entry name" value="Carboxypeptidase-like, regulatory domain"/>
    <property type="match status" value="1"/>
</dbReference>
<organism evidence="7 8">
    <name type="scientific">Acetivibrio thermocellus (strain ATCC 27405 / DSM 1237 / JCM 9322 / NBRC 103400 / NCIMB 10682 / NRRL B-4536 / VPI 7372)</name>
    <name type="common">Clostridium thermocellum</name>
    <dbReference type="NCBI Taxonomy" id="203119"/>
    <lineage>
        <taxon>Bacteria</taxon>
        <taxon>Bacillati</taxon>
        <taxon>Bacillota</taxon>
        <taxon>Clostridia</taxon>
        <taxon>Eubacteriales</taxon>
        <taxon>Oscillospiraceae</taxon>
        <taxon>Acetivibrio</taxon>
    </lineage>
</organism>
<feature type="domain" description="PKD" evidence="3">
    <location>
        <begin position="1734"/>
        <end position="1793"/>
    </location>
</feature>
<dbReference type="GO" id="GO:0030246">
    <property type="term" value="F:carbohydrate binding"/>
    <property type="evidence" value="ECO:0007669"/>
    <property type="project" value="InterPro"/>
</dbReference>
<feature type="domain" description="Fibronectin type-III" evidence="5">
    <location>
        <begin position="1265"/>
        <end position="1355"/>
    </location>
</feature>
<evidence type="ECO:0000259" key="4">
    <source>
        <dbReference type="PROSITE" id="PS50825"/>
    </source>
</evidence>
<dbReference type="InterPro" id="IPR050991">
    <property type="entry name" value="ECM_Regulatory_Proteins"/>
</dbReference>
<dbReference type="InterPro" id="IPR000601">
    <property type="entry name" value="PKD_dom"/>
</dbReference>
<dbReference type="CDD" id="cd00146">
    <property type="entry name" value="PKD"/>
    <property type="match status" value="2"/>
</dbReference>
<feature type="domain" description="Fibronectin type-III" evidence="5">
    <location>
        <begin position="513"/>
        <end position="598"/>
    </location>
</feature>
<dbReference type="InterPro" id="IPR035986">
    <property type="entry name" value="PKD_dom_sf"/>
</dbReference>
<dbReference type="STRING" id="203119.Cthe_1235"/>
<dbReference type="eggNOG" id="COG1470">
    <property type="taxonomic scope" value="Bacteria"/>
</dbReference>
<evidence type="ECO:0000259" key="3">
    <source>
        <dbReference type="PROSITE" id="PS50093"/>
    </source>
</evidence>
<dbReference type="Pfam" id="PF00395">
    <property type="entry name" value="SLH"/>
    <property type="match status" value="3"/>
</dbReference>
<dbReference type="InterPro" id="IPR001119">
    <property type="entry name" value="SLH_dom"/>
</dbReference>
<evidence type="ECO:0000256" key="1">
    <source>
        <dbReference type="ARBA" id="ARBA00022737"/>
    </source>
</evidence>
<dbReference type="InterPro" id="IPR003410">
    <property type="entry name" value="HYR_dom"/>
</dbReference>
<feature type="domain" description="SLH" evidence="6">
    <location>
        <begin position="6697"/>
        <end position="6755"/>
    </location>
</feature>
<dbReference type="Pfam" id="PF18911">
    <property type="entry name" value="PKD_4"/>
    <property type="match status" value="2"/>
</dbReference>
<feature type="domain" description="HYR" evidence="4">
    <location>
        <begin position="6350"/>
        <end position="6428"/>
    </location>
</feature>
<feature type="domain" description="Fibronectin type-III" evidence="5">
    <location>
        <begin position="1509"/>
        <end position="1601"/>
    </location>
</feature>
<dbReference type="SUPFAM" id="SSF49299">
    <property type="entry name" value="PKD domain"/>
    <property type="match status" value="2"/>
</dbReference>
<sequence>MEGNFVTQSYYSHSSRLTDGVLEVKGDFIQKKYLSGSGARDNFYATGKHKTILSGEKLQKVSFETAESRFNILELRNYSEDGVEFNQPLNANTFIDNGCVIKFPGEQKRGWKLSADEEYTGNLYIGAGVLDLNGFNLTVNGDLIQSGGVIDLNGGCLTVKGDYRIQTEIPSSNGQTINMYSNGYLKMTKPTDYLKVEGDFLIYSQHSHANYLTDGTLEVKGNFTQKRYNSYDNFKATGNHRVVLSGEELQIVTFESSSGSGSCINILEITNSSDKGVRFTSKVFVNGALKYTSTPVAGGEYLCIGTNTAINWDTWDYDLCIDGNRTLVRDINIKGSLFLNDGILNLNGYKLSVGGNLIQSGGTMYINKGQLLVEGSYRIQSRNYQADGTFEYGRCYGYLRMNNEEDYVRVGRDFVTQSYYSHASYLTAGILEVKGDFTQKGDSSSSSNFRATGTHKTILSGESLQRVTFTHPGDSGFNELIITKPLESGYIFSHSPLWNIIKEEVIDSEPPSVPTNLQVVSKTLTTVTLQWDTSEDNVNVEGYEIYRNGIRVGNSRTLSYIDHGLVPNTEYTYTVRAYDAVRNLSDFSEAVKVRTDVDNEPPTAPKNLGISSRTDTSVTLTWSASTDNAAVTGYKIYRNGVNIADTVNTRYTDYDLEPGTYSYYVKAFDASGNVSDVSNTVVFDNQPPTAPENVFVTSVTTTSVSLEWTESTDNIGVAGYRIYRNGVHIRNVTGNKFTDTGLTPDETYIYIIRAYDNAGNVSPESESITVVAASDAEPPSAPSNLRVVSKSESSITLTWDKSTDNVKVAGYKIYRDGIEVGTSDTNLFIDKKVTKDHSYTYSVKAYDMAGNYSAESQPLTVTLVLPAAPVQIEAVAGEGKIDVVWSKVDDSDIVKYRLYRSENGHDYELIYESALMSYTDSNVLYGNTYIYMVKAVDIYGNESSGSTSQAVEPLPDITPPVIVGMVPADGSRVNGETRLSVLASDNVKIKAMEFLFTSNKEEGTWESIGATTTGSVNWNTKELVDGLYYVKVVVSDTSDNISEFISEYTVDNTPPAAPVLKASSSELRVLLEWELSVKAEDFDHFRVYRSTEGGAEDTFELIENTMDFSYADTAAPLDVDSFYKVTAVDMLGNESEASNIVSARPGSDTTPPQIIKFTPEDGSSIRSGVTLTAYAKDNLEVNMYSFQFRPLDENGNPIGDGEWTPIADVQNPGKNEVQVKWDTLATGPEGEELYPDGYYQVRVMVSDAAGNFSQKIHTYLLANDPPSPPEHLYVQAGEWQLVVSWSPVLRPDFRYYVLYRKEGREGTWEKIVSNTTSNVYIDTMRDPQKEYFYAVSVVNDLGRESERTYDYSKDENISEGIDIRALHQTSSPLIFSMKPAELSRTNSTLEIETVISDAVGVSVIYEYAYLGDSPSSGVDGDETWHLIGEDSSPVPGKVYDLEDFLERILKGEELPEIGVGENYFVSNCIWNVSSLASGTYAVRATAVNKGNKEASLIKKYIVDREAPQTPSGLKVVDPKVGGELQLSWERSKSDDVDHYVVYRATESGGNFKAVTRTKSLVYTDKGLEDGKIYYYVVTAVDSAGNESGKSNQVSSVPSALSDLTIVSVEANPQVPAYDRQAEIICTVKNLGYAKAEGRVDFYIENQGEWSKIGSSTIEVKSMDNSKASITWIPDSHLDNIVTVMAVVNTMDGSEDINEDNNSLTAELRLNIPPEAHIQTKEWIYSGDVFTLDGSLSKDSDGRIVSYKWDLENGVEKKGAHITHTYQIPGIYNITLTVTDNNGANSTATVSIHVYDNRPDLIVSDIQWDPEEPQEGDIVNIVAKIANVGKGPNRQGFLTGFYIDNKYMGYVRVDESINPGESIDVPFTWKAEPGVHVLKVAANDILDNLKEISVENNTKTVALTTQQVNFPDVVADEITWTCGDNVKIDSESPFGYKVKISNIGTKKAEKFFVSLYVDGEWTAKQHINVLEAGETRELTFIVKPKSGKHEVTVKVDDPVPVLVELNNDNNVISVTTPEFNVTYPKIELSPVTWLPEESILTEGTSLTFETKVKNTGTVDIRNKFDIDFVVDNVKIKTVTVEGLNAGEEKTVWARWMAQPGTHNVSVVADASGTVTDSVYGVQVSAVVPYIKILYPDLNISDVQWSPLSVKYGQPVTFIARVSNQSVTSIFKEFSVGLYINGKLSDEKKIKGLRGHSTAVVDLTCTPEVLGNADVKIVVDPYNQIKQEPASDKVIRIWEGNLNIADALVAEIRPSPQEQNDEFMAHIYCTTDNFIPLEVKAKRASDLSKLIGPNEGIRAYYILRKDDTTLLNGEIGFDYASSVFKGQIPLMRLASGNYILTIEVGDGIESITSTSNIMIVEETVATVETDKKEYQHGETVHISGYFRYRDGTPLANQRIVLDLCLEPRLPDPIISYINGKMIIKAWHAETLRFVNTDENGYFEYDFLPTTLGAGKWRVNAFAYEKGVGSAAVSEFTVWGMTASPSTLSVVSSKNSSFSAFVSVNNMAKAEQSLTGVSAVLVDLTPDSGVRAVMDTSTLSSVIGPNGKSGVMLNFNAPLNAADTAEYQVIFSSSEGAVATANVKVYLRPAIPNPVTDPKGVKVGVNPGKIVTKRVTVTNKGLGEMENIKLLPPANLPWVKAINLEKTFLAPGESTSFDIVVNPPEGTPLGQYQDSITVTDGKYKALVTVGVEISSANIGSLTFLVKDDMGQRVENAEVTIVGKEPYVQIIKGQKTTYYQNFYGRTDSNGIVTFEDVPIGEYTYTIRAKAKKHVTGTANVMPMHESAMVEVTMETEPVQIEWSVVPTTIEDKYDIQLDLTFETNIPSPKFGFVPPWLTVPKQVTEPIIIEATVINTGLVAVTDVTASVLRENNEDTGISIVGGGYIGEIPAHGSVRVSIMVKPGYYNLKYGINDKTGLPYNAIVLRGKYVSFDSDTGLPVFHANQVTGMLPLQNPGDKNAVLKVKTGEGEEKMEVNLANEQLVEFDYFVPIEDDNIDYGDGAAGNTQIASFKLSQTATLERQAFDATLKIENGYIKDALQNLEVRILITDTEGNNITGQNFIILTSLNGISALDGSASLSAGEQVTATWQLIPGDGLGGEDPEGQTYLARAIVSYYVNGRYVETETEPQEITIKPQPKIKLTYYVPGKILSGQPFRLGVVAENVGYGTAKNLVIESGQLEIKTNQSGLLTQFEIVDTSFGSKTGNSFRLNLGDIEPQGRVSGYWLVRWIMYEEEERAKPFEGEFRDFKATLTHRDYNGVQLNPLIVSVDTEIIGKDNIYGDKSGTDGVLSLIDVGNTGFPNYLINLDTGMKFPIYVPETLNVERQPDDENKILKFTVPAIEENPDAPEMPKYQVLMLKDPMPDTPISSVTREMDAEGTEPVALGKNNVWKNNGNIYIVDEIPVLSIKPRDYNNEQSRYYHPSTYTIDFTSGAVISAVEYARIYYDVNPKTLEVEEKYAYYDIGVYPNEGQMTRVRAAVYNEGRSVEGGIVEFFATKLDFKGEVEEEIKIGEGRFNNLEPMNSTYVYVNWLPEKGGEYVLKAKIAGNGSPQAVSEAKARVNFKPFADAGADFSVDVLKPTKFDASRSFDKDGYIQSFIWDFGDGESAFGVAPVHTYLNSGTYKVKLTVIDDNYVEATTEMQVTVNETRADLRVTDISLSNDNPKEGERVKVTATIFNGGYAATDNSFLVGFYVNNMFKDYVRVTESINPGESKDVTFEWLNIAGNHMITVVANDMGRLVDEADFDNNQLSRAVNTENAFFPNLKVTEFTWNGPEDGILDWNQEITLSAVIENDGMANAEKFNVSFMVNDKLIEAKVIDGLPYSKGRNTVKVSAVWKVNTEGVQTFKVVADGPIPHIVEIERGDNEAVMQSPNIRLRYPDLTVQNVSIEPADMVIQPGQPLVIDVSVANVGYADANKPFNVSVFADDVYIGTKEINEILKGTTSSAIFVWNRPVGGTKSIKVYVDENNSIREYNEGNNRFVYDLNIPLNVKLPKLSVEEIKTIPDDGTSKFGDTVVTQVRLKNIGDAAINKPFTTSLYVNNVLAGSFSTSTVLEPGAVVTGEIEWTADYLPTAPYYELVVFADVYSDIPMADREAAIKTAYYKVNDELRLELEETREVYTVKEDIEYFLKVTSTDELWRPLGTEDGISAELKLFKGQSAENDNPAGSPVFASLMEYDKVKGLFKTRIDRGLEAGDYIVQIIVNDGVERRNTVYSAFKLVPDYTVTVESEKQTYSVNEAIRINGKVTMGDGVTPIENAEVTIIIVGEEEWRTDTKTDKNGCYTGEFDLPEGFGGSYSLRAEAKVNGAVKSSSTKVFYVEGLYVSLPQKLEITAGYEQSAKITLVNVGTIPLTAINIDKIWEESSDYVIAEFEGHLPETVEPGESVDLNMVVKAGEEAVTGIYTLKLVVGCNEGYTYTSGIEVRVVEAKPEYYIEITGLKPSVTKSNVSSGAIEGAVRPGEMITQIISVYNVGTGSIKDLHVTPPEKLPWITLTTSGTDLILPMGKGLSIRDENARAIIAVNILPNEYVRPGIYEDVITLTSNAGTKTIPVKINVGAAHVGTITLEAVDSNYAPVEDAKITLIGPHTSDWEQPMDEKVYQGVVTGKGVFRFENIPAGIYTLKVSASGYESVEESIIVPAVINEIPQKVVIEKKKINLGWSSSSIMNSIRKGLRSTEEIVLEQQINTVPGKPQLVANFPGDEVTVRDTDLINGSVGGEFRIKNYSSEREIYWVEAEINYDNLDLPAYSVNLSYGKITNNSVALGDFGPGESKNIRWSFDLSCLYYEADVIPTDTPDQYKVIAPKEVTPENFDAWLKGLSWLYYGNRVVKKISWDEETNTYIIGVPQNEDGSYTMPKGYIQRLFGKSYALDLTISISGTGLGLNGEEIEVSLNLPVRITYYPSDIIANPIPENDLKKFGVKEVSGNDEDGEVRKYSRNFLKERCNMDVSDLPEPAGNAAASFGFSQDVAMVDEAFNAEFVFYNPYEDKKIDDVRFKIIITDKPLDTMGNIADGGRSVTERFIIEADDIGNAMSNGEWMIVDKIGPDSNYSFRYNIKSRAGLGDISGDYYAYVVYYYVLDGKVYQGYIGPKKFTIEPPPKLYISYKLNKIGESHYEIEAIVTNTGDGTARNVTVGLPVIPGAGKIEVIRIVSGDGFFQRDLSVLNIGNVYAGETKSGTFEIVANGLEDWMNLPSLAVHSTQVNDNIVVSPMAIQKVWRGDFELLIQEVERLEYNLQNLMNKTVHDLATVVVDVAEYVGEADEAERFSRAIDGMSAVISYVDFMVNLFDIFKVAFGLDNEIPLNPFPSKLYYTPEEQKLLQQIGAQLREIKKEIEEAKRKLEAGDMTEEEKLALEEKIKDLEAEYEYNVERMQAIIGWPTSAGEIILERFGLNGVVELISWTDDLMQYKANQEETRKMMGELVRFAYDLLAEGISREEAIDKVIERINAKAFRLVDRKKVEDFYVNSPELDDGQMDAMIQELIDKAEQLTIKELKSRVALELMEAKQLLDSYSYGRTNVPSYYPLDPLLEYLKGLNKELEGMWSIGDGEMAQGVGMYKNVWVYHPYYGDLIPYQVKIGEYKEPLVESLKIQSRGYSNLAARWEVNGIKAMLPAYDYFNLVIGFLPLSPYFGLMSSLFIDSMLMASLKSQISLREIDLRYEQRKIFEDMISNTISTTAMAGTTLSRELSVANSVNGMFVAIDEWRKIDPPLPVEVMSMVVPDIAVGPANEVGVGKAVLKIKNLYTGALTISPSLEVYSSAGLVAVPDTNSVTVAPGETVTVEIPFSIPRSTMMDAGGYVAVAFFGVAEPGTMSIGDVKGPYTSYFFVGTQEQIEARRAYYKPSQPLGRDIEPGEQDEMFIESDGNLGEIRLFMAAKWGTTLEFAVYDPEGNVAGNVEGVVRNEIQGAEINGLINSVDYIRIVNPVKGKYRVVVKAPDGEESESYSLNMLELPDLGAVPDVSYPYVVVSTTKEVGFEFDVFESSMRYDIDKVSFSVGELRNEDGYVVPSGIFKFTGYDGKTLVETVEAGMGVTAIATAELPEDTPDGTYVGLFTVTVEGRNLNPALVRQTGTMSVSDSVYGWSEGFVSDIEGLEGYTYNVPIIIVLNTSIPQTPVLYPVSEPTEEAPYTVKIEGEAESESGIMIWVDGTLQGMLKANSEGLFSTSLGLNAGSHEIYVTAFNKYGTQSEPSEEYTVKIKGRYTQTPTAPTDLEAVYVGKERIELKWTPSTGSLRGYKVYRDGKQIGEVTTPAFIDTDITEGEIYIYAVTAVDIFGEESGQSNLVTVTVEKKEKPVLIVPTDIVAEATGQRTKVDIGTAYVENMPDADVSNNAPEDYPLGVTTVVWTVKDKEGNVIVSGEQKVTVVDTTPPELMVPMDTTVETTEEKVSVVLGEASAYDLVDGVVDVTNDAPDLYPVGTTIVTFTAVDSQGNKVSKTVKVTVIKVEKPTEPPVEPPVNPPIEPPVNPPVNPPADNPSAGPVISEPVEVIPGPGGDKESDDEEKVQMDKEGNITVVPQTEGNAAISTVAARDLENAFEKFGSDPAGRKKVSIEIKKADGVEVYEQKLPSSIFTDTESGRKIEIKTPVATVEIPLDMFEEKDIEKAESISVRVSKVEASDLSMEQKAQIGDRPVIQLEVLVDGRLINWRSNKTSIKISVDYTPKGDELKKTDRIFVWYVGDSGKLSAIPMAVYKEDAGKVIFSVQQSGKYAVAYRYKSFDDLKGYDWAKEQIEILASKGIINGTSSTKYSPGLNITRADAVILIVKALGLEAEFTENFDDVSADKYYYEAVGIARSFGIVTGVGNNKFNPETPITRQELMVIVNRALKVVGINLDTGDVSELEAFKDFSEISPYAVESVAALVKAGIIKGDDNKLIAPLRNITRAETAVIIYKLFEKMTELLQ</sequence>
<dbReference type="InterPro" id="IPR011635">
    <property type="entry name" value="CARDB"/>
</dbReference>
<evidence type="ECO:0000313" key="8">
    <source>
        <dbReference type="Proteomes" id="UP000002145"/>
    </source>
</evidence>
<dbReference type="eggNOG" id="COG2373">
    <property type="taxonomic scope" value="Bacteria"/>
</dbReference>
<dbReference type="Gene3D" id="2.60.40.10">
    <property type="entry name" value="Immunoglobulins"/>
    <property type="match status" value="20"/>
</dbReference>
<keyword evidence="1" id="KW-0677">Repeat</keyword>
<dbReference type="PANTHER" id="PTHR46708:SF2">
    <property type="entry name" value="FIBRONECTIN TYPE-III DOMAIN-CONTAINING PROTEIN"/>
    <property type="match status" value="1"/>
</dbReference>
<dbReference type="eggNOG" id="COG2931">
    <property type="taxonomic scope" value="Bacteria"/>
</dbReference>
<protein>
    <submittedName>
        <fullName evidence="7">PKD domain containing protein</fullName>
    </submittedName>
</protein>
<dbReference type="eggNOG" id="COG4733">
    <property type="taxonomic scope" value="Bacteria"/>
</dbReference>
<dbReference type="PROSITE" id="PS50853">
    <property type="entry name" value="FN3"/>
    <property type="match status" value="7"/>
</dbReference>
<dbReference type="InterPro" id="IPR003961">
    <property type="entry name" value="FN3_dom"/>
</dbReference>
<gene>
    <name evidence="7" type="ordered locus">Cthe_1235</name>
</gene>
<feature type="coiled-coil region" evidence="2">
    <location>
        <begin position="5308"/>
        <end position="5359"/>
    </location>
</feature>
<name>A3DET8_ACET2</name>
<dbReference type="HOGENOM" id="CLU_222889_0_0_9"/>
<dbReference type="InterPro" id="IPR036116">
    <property type="entry name" value="FN3_sf"/>
</dbReference>
<dbReference type="EMBL" id="CP000568">
    <property type="protein sequence ID" value="ABN52467.1"/>
    <property type="molecule type" value="Genomic_DNA"/>
</dbReference>
<dbReference type="GeneID" id="35803161"/>
<keyword evidence="8" id="KW-1185">Reference proteome</keyword>
<dbReference type="eggNOG" id="COG3291">
    <property type="taxonomic scope" value="Bacteria"/>
</dbReference>
<dbReference type="PROSITE" id="PS50825">
    <property type="entry name" value="HYR"/>
    <property type="match status" value="1"/>
</dbReference>
<accession>A3DET8</accession>
<dbReference type="RefSeq" id="WP_011838033.1">
    <property type="nucleotide sequence ID" value="NC_009012.1"/>
</dbReference>
<dbReference type="CDD" id="cd00063">
    <property type="entry name" value="FN3"/>
    <property type="match status" value="7"/>
</dbReference>
<dbReference type="InterPro" id="IPR013784">
    <property type="entry name" value="Carb-bd-like_fold"/>
</dbReference>
<dbReference type="Proteomes" id="UP000002145">
    <property type="component" value="Chromosome"/>
</dbReference>
<evidence type="ECO:0000259" key="6">
    <source>
        <dbReference type="PROSITE" id="PS51272"/>
    </source>
</evidence>